<feature type="transmembrane region" description="Helical" evidence="1">
    <location>
        <begin position="216"/>
        <end position="236"/>
    </location>
</feature>
<sequence length="241" mass="26264">MTTATQTIKRLAHTRHPRERATLLYDLEHRLTENPAQARLVGLIGDTEALLDSPATAEPTHDEDPAWEDDTWWRLAGTANRIERADLLETIWRDWALGEFGDDADVLLQIAETERAIADDDLDTALADLQESLLTKLEERFDPEARLADVYERAGRTPPADSGQIRGEEAVQEGAPTTAVRESTSFLARVAGIGAAVLVAVVAFGCIAAPAAPLPLKFGCAVALAVGVLGWFGWMWRGLGR</sequence>
<dbReference type="RefSeq" id="WP_379526813.1">
    <property type="nucleotide sequence ID" value="NZ_JBHSBI010000002.1"/>
</dbReference>
<dbReference type="EMBL" id="JBHSBI010000002">
    <property type="protein sequence ID" value="MFC4006675.1"/>
    <property type="molecule type" value="Genomic_DNA"/>
</dbReference>
<feature type="transmembrane region" description="Helical" evidence="1">
    <location>
        <begin position="186"/>
        <end position="210"/>
    </location>
</feature>
<keyword evidence="1" id="KW-1133">Transmembrane helix</keyword>
<gene>
    <name evidence="2" type="ORF">ACFOY2_05550</name>
</gene>
<keyword evidence="1" id="KW-0472">Membrane</keyword>
<keyword evidence="3" id="KW-1185">Reference proteome</keyword>
<name>A0ABV8G0Z5_9ACTN</name>
<keyword evidence="1" id="KW-0812">Transmembrane</keyword>
<evidence type="ECO:0000256" key="1">
    <source>
        <dbReference type="SAM" id="Phobius"/>
    </source>
</evidence>
<comment type="caution">
    <text evidence="2">The sequence shown here is derived from an EMBL/GenBank/DDBJ whole genome shotgun (WGS) entry which is preliminary data.</text>
</comment>
<protein>
    <submittedName>
        <fullName evidence="2">Uncharacterized protein</fullName>
    </submittedName>
</protein>
<reference evidence="3" key="1">
    <citation type="journal article" date="2019" name="Int. J. Syst. Evol. Microbiol.">
        <title>The Global Catalogue of Microorganisms (GCM) 10K type strain sequencing project: providing services to taxonomists for standard genome sequencing and annotation.</title>
        <authorList>
            <consortium name="The Broad Institute Genomics Platform"/>
            <consortium name="The Broad Institute Genome Sequencing Center for Infectious Disease"/>
            <person name="Wu L."/>
            <person name="Ma J."/>
        </authorList>
    </citation>
    <scope>NUCLEOTIDE SEQUENCE [LARGE SCALE GENOMIC DNA]</scope>
    <source>
        <strain evidence="3">TBRC 1276</strain>
    </source>
</reference>
<dbReference type="Proteomes" id="UP001595851">
    <property type="component" value="Unassembled WGS sequence"/>
</dbReference>
<proteinExistence type="predicted"/>
<evidence type="ECO:0000313" key="2">
    <source>
        <dbReference type="EMBL" id="MFC4006675.1"/>
    </source>
</evidence>
<accession>A0ABV8G0Z5</accession>
<evidence type="ECO:0000313" key="3">
    <source>
        <dbReference type="Proteomes" id="UP001595851"/>
    </source>
</evidence>
<organism evidence="2 3">
    <name type="scientific">Nonomuraea purpurea</name>
    <dbReference type="NCBI Taxonomy" id="1849276"/>
    <lineage>
        <taxon>Bacteria</taxon>
        <taxon>Bacillati</taxon>
        <taxon>Actinomycetota</taxon>
        <taxon>Actinomycetes</taxon>
        <taxon>Streptosporangiales</taxon>
        <taxon>Streptosporangiaceae</taxon>
        <taxon>Nonomuraea</taxon>
    </lineage>
</organism>